<feature type="region of interest" description="Disordered" evidence="1">
    <location>
        <begin position="153"/>
        <end position="172"/>
    </location>
</feature>
<evidence type="ECO:0000313" key="3">
    <source>
        <dbReference type="Proteomes" id="UP000504638"/>
    </source>
</evidence>
<dbReference type="RefSeq" id="XP_033536186.1">
    <property type="nucleotide sequence ID" value="XM_033676167.1"/>
</dbReference>
<organism evidence="2">
    <name type="scientific">Eremomyces bilateralis CBS 781.70</name>
    <dbReference type="NCBI Taxonomy" id="1392243"/>
    <lineage>
        <taxon>Eukaryota</taxon>
        <taxon>Fungi</taxon>
        <taxon>Dikarya</taxon>
        <taxon>Ascomycota</taxon>
        <taxon>Pezizomycotina</taxon>
        <taxon>Dothideomycetes</taxon>
        <taxon>Dothideomycetes incertae sedis</taxon>
        <taxon>Eremomycetales</taxon>
        <taxon>Eremomycetaceae</taxon>
        <taxon>Eremomyces</taxon>
    </lineage>
</organism>
<dbReference type="PANTHER" id="PTHR15907">
    <property type="entry name" value="DUF614 FAMILY PROTEIN-RELATED"/>
    <property type="match status" value="1"/>
</dbReference>
<accession>A0A6G1G8X4</accession>
<reference evidence="4" key="3">
    <citation type="submission" date="2025-04" db="UniProtKB">
        <authorList>
            <consortium name="RefSeq"/>
        </authorList>
    </citation>
    <scope>IDENTIFICATION</scope>
    <source>
        <strain evidence="4">CBS 781.70</strain>
    </source>
</reference>
<sequence length="172" mass="18640">MAAPAPAPAKSAIDQNDVEDWKNQFNAALADTSKLTAPSPAGARPWNSSFFGCLNPIDTCAITCCLPCVTFGKVHHRVRKDPSMQGYEAINTSCIGYCLSSFVALHWVMAALQRSGIRQKYNLEGACLTDIAAACCCGCCDIIQQDKETELREKEGASQYSNKENTMTYPSS</sequence>
<reference evidence="2 4" key="1">
    <citation type="submission" date="2020-01" db="EMBL/GenBank/DDBJ databases">
        <authorList>
            <consortium name="DOE Joint Genome Institute"/>
            <person name="Haridas S."/>
            <person name="Albert R."/>
            <person name="Binder M."/>
            <person name="Bloem J."/>
            <person name="Labutti K."/>
            <person name="Salamov A."/>
            <person name="Andreopoulos B."/>
            <person name="Baker S.E."/>
            <person name="Barry K."/>
            <person name="Bills G."/>
            <person name="Bluhm B.H."/>
            <person name="Cannon C."/>
            <person name="Castanera R."/>
            <person name="Culley D.E."/>
            <person name="Daum C."/>
            <person name="Ezra D."/>
            <person name="Gonzalez J.B."/>
            <person name="Henrissat B."/>
            <person name="Kuo A."/>
            <person name="Liang C."/>
            <person name="Lipzen A."/>
            <person name="Lutzoni F."/>
            <person name="Magnuson J."/>
            <person name="Mondo S."/>
            <person name="Nolan M."/>
            <person name="Ohm R."/>
            <person name="Pangilinan J."/>
            <person name="Park H.-J."/>
            <person name="Ramirez L."/>
            <person name="Alfaro M."/>
            <person name="Sun H."/>
            <person name="Tritt A."/>
            <person name="Yoshinaga Y."/>
            <person name="Zwiers L.-H."/>
            <person name="Turgeon B.G."/>
            <person name="Goodwin S.B."/>
            <person name="Spatafora J.W."/>
            <person name="Crous P.W."/>
            <person name="Grigoriev I.V."/>
        </authorList>
    </citation>
    <scope>NUCLEOTIDE SEQUENCE</scope>
    <source>
        <strain evidence="2 4">CBS 781.70</strain>
    </source>
</reference>
<dbReference type="Proteomes" id="UP000504638">
    <property type="component" value="Unplaced"/>
</dbReference>
<dbReference type="OrthoDB" id="1045822at2759"/>
<name>A0A6G1G8X4_9PEZI</name>
<dbReference type="AlphaFoldDB" id="A0A6G1G8X4"/>
<feature type="compositionally biased region" description="Polar residues" evidence="1">
    <location>
        <begin position="158"/>
        <end position="172"/>
    </location>
</feature>
<proteinExistence type="predicted"/>
<keyword evidence="3" id="KW-1185">Reference proteome</keyword>
<dbReference type="GeneID" id="54416737"/>
<evidence type="ECO:0000313" key="4">
    <source>
        <dbReference type="RefSeq" id="XP_033536186.1"/>
    </source>
</evidence>
<dbReference type="InterPro" id="IPR006461">
    <property type="entry name" value="PLAC_motif_containing"/>
</dbReference>
<dbReference type="Pfam" id="PF04749">
    <property type="entry name" value="PLAC8"/>
    <property type="match status" value="1"/>
</dbReference>
<dbReference type="EMBL" id="ML975153">
    <property type="protein sequence ID" value="KAF1814555.1"/>
    <property type="molecule type" value="Genomic_DNA"/>
</dbReference>
<evidence type="ECO:0000256" key="1">
    <source>
        <dbReference type="SAM" id="MobiDB-lite"/>
    </source>
</evidence>
<gene>
    <name evidence="2 4" type="ORF">P152DRAFT_392877</name>
</gene>
<evidence type="ECO:0000313" key="2">
    <source>
        <dbReference type="EMBL" id="KAF1814555.1"/>
    </source>
</evidence>
<dbReference type="NCBIfam" id="TIGR01571">
    <property type="entry name" value="A_thal_Cys_rich"/>
    <property type="match status" value="1"/>
</dbReference>
<protein>
    <submittedName>
        <fullName evidence="2 4">PLAC8-domain-containing protein</fullName>
    </submittedName>
</protein>
<reference evidence="4" key="2">
    <citation type="submission" date="2020-04" db="EMBL/GenBank/DDBJ databases">
        <authorList>
            <consortium name="NCBI Genome Project"/>
        </authorList>
    </citation>
    <scope>NUCLEOTIDE SEQUENCE</scope>
    <source>
        <strain evidence="4">CBS 781.70</strain>
    </source>
</reference>